<dbReference type="STRING" id="57577.A0A2K3NEJ1"/>
<dbReference type="InterPro" id="IPR013087">
    <property type="entry name" value="Znf_C2H2_type"/>
</dbReference>
<keyword evidence="1" id="KW-0863">Zinc-finger</keyword>
<sequence>MSGSSSNNHMHNIEEKPSSSPSSTLKLFGFSLTPSKTVPCHNKKFICHFCRREFSNSQALGGHQNAHKRERQRAHFHSILPHHQRFVPCSPYRPMIAPHGAPRVVFLHPRRQSPDAIWNRQHYEEEPNENPLNATTSTNNEPSMQVHNNIIDGDVDLNLTLACAPLNSKDKEFGRE</sequence>
<dbReference type="InterPro" id="IPR044299">
    <property type="entry name" value="GIS3/ZFP5/ZFP6"/>
</dbReference>
<evidence type="ECO:0000313" key="4">
    <source>
        <dbReference type="EMBL" id="PNY01452.1"/>
    </source>
</evidence>
<keyword evidence="1" id="KW-0862">Zinc</keyword>
<dbReference type="PROSITE" id="PS00028">
    <property type="entry name" value="ZINC_FINGER_C2H2_1"/>
    <property type="match status" value="1"/>
</dbReference>
<dbReference type="PANTHER" id="PTHR46353">
    <property type="entry name" value="ZINC FINGER PROTEIN 5"/>
    <property type="match status" value="1"/>
</dbReference>
<dbReference type="GO" id="GO:0000976">
    <property type="term" value="F:transcription cis-regulatory region binding"/>
    <property type="evidence" value="ECO:0007669"/>
    <property type="project" value="TreeGrafter"/>
</dbReference>
<feature type="compositionally biased region" description="Low complexity" evidence="2">
    <location>
        <begin position="1"/>
        <end position="10"/>
    </location>
</feature>
<organism evidence="4 5">
    <name type="scientific">Trifolium pratense</name>
    <name type="common">Red clover</name>
    <dbReference type="NCBI Taxonomy" id="57577"/>
    <lineage>
        <taxon>Eukaryota</taxon>
        <taxon>Viridiplantae</taxon>
        <taxon>Streptophyta</taxon>
        <taxon>Embryophyta</taxon>
        <taxon>Tracheophyta</taxon>
        <taxon>Spermatophyta</taxon>
        <taxon>Magnoliopsida</taxon>
        <taxon>eudicotyledons</taxon>
        <taxon>Gunneridae</taxon>
        <taxon>Pentapetalae</taxon>
        <taxon>rosids</taxon>
        <taxon>fabids</taxon>
        <taxon>Fabales</taxon>
        <taxon>Fabaceae</taxon>
        <taxon>Papilionoideae</taxon>
        <taxon>50 kb inversion clade</taxon>
        <taxon>NPAAA clade</taxon>
        <taxon>Hologalegina</taxon>
        <taxon>IRL clade</taxon>
        <taxon>Trifolieae</taxon>
        <taxon>Trifolium</taxon>
    </lineage>
</organism>
<dbReference type="AlphaFoldDB" id="A0A2K3NEJ1"/>
<accession>A0A2K3NEJ1</accession>
<dbReference type="EMBL" id="ASHM01020127">
    <property type="protein sequence ID" value="PNY01452.1"/>
    <property type="molecule type" value="Genomic_DNA"/>
</dbReference>
<dbReference type="PANTHER" id="PTHR46353:SF11">
    <property type="entry name" value="C2H2-TYPE DOMAIN-CONTAINING PROTEIN"/>
    <property type="match status" value="1"/>
</dbReference>
<comment type="caution">
    <text evidence="4">The sequence shown here is derived from an EMBL/GenBank/DDBJ whole genome shotgun (WGS) entry which is preliminary data.</text>
</comment>
<dbReference type="Proteomes" id="UP000236291">
    <property type="component" value="Unassembled WGS sequence"/>
</dbReference>
<dbReference type="GO" id="GO:0003700">
    <property type="term" value="F:DNA-binding transcription factor activity"/>
    <property type="evidence" value="ECO:0007669"/>
    <property type="project" value="TreeGrafter"/>
</dbReference>
<reference evidence="4 5" key="2">
    <citation type="journal article" date="2017" name="Front. Plant Sci.">
        <title>Gene Classification and Mining of Molecular Markers Useful in Red Clover (Trifolium pratense) Breeding.</title>
        <authorList>
            <person name="Istvanek J."/>
            <person name="Dluhosova J."/>
            <person name="Dluhos P."/>
            <person name="Patkova L."/>
            <person name="Nedelnik J."/>
            <person name="Repkova J."/>
        </authorList>
    </citation>
    <scope>NUCLEOTIDE SEQUENCE [LARGE SCALE GENOMIC DNA]</scope>
    <source>
        <strain evidence="5">cv. Tatra</strain>
        <tissue evidence="4">Young leaves</tissue>
    </source>
</reference>
<feature type="region of interest" description="Disordered" evidence="2">
    <location>
        <begin position="1"/>
        <end position="23"/>
    </location>
</feature>
<keyword evidence="1" id="KW-0479">Metal-binding</keyword>
<evidence type="ECO:0000313" key="5">
    <source>
        <dbReference type="Proteomes" id="UP000236291"/>
    </source>
</evidence>
<dbReference type="GO" id="GO:0009740">
    <property type="term" value="P:gibberellic acid mediated signaling pathway"/>
    <property type="evidence" value="ECO:0007669"/>
    <property type="project" value="TreeGrafter"/>
</dbReference>
<evidence type="ECO:0000259" key="3">
    <source>
        <dbReference type="PROSITE" id="PS50157"/>
    </source>
</evidence>
<dbReference type="GO" id="GO:0009736">
    <property type="term" value="P:cytokinin-activated signaling pathway"/>
    <property type="evidence" value="ECO:0007669"/>
    <property type="project" value="TreeGrafter"/>
</dbReference>
<reference evidence="4 5" key="1">
    <citation type="journal article" date="2014" name="Am. J. Bot.">
        <title>Genome assembly and annotation for red clover (Trifolium pratense; Fabaceae).</title>
        <authorList>
            <person name="Istvanek J."/>
            <person name="Jaros M."/>
            <person name="Krenek A."/>
            <person name="Repkova J."/>
        </authorList>
    </citation>
    <scope>NUCLEOTIDE SEQUENCE [LARGE SCALE GENOMIC DNA]</scope>
    <source>
        <strain evidence="5">cv. Tatra</strain>
        <tissue evidence="4">Young leaves</tissue>
    </source>
</reference>
<dbReference type="SUPFAM" id="SSF57667">
    <property type="entry name" value="beta-beta-alpha zinc fingers"/>
    <property type="match status" value="1"/>
</dbReference>
<gene>
    <name evidence="4" type="ORF">L195_g024747</name>
</gene>
<evidence type="ECO:0000256" key="2">
    <source>
        <dbReference type="SAM" id="MobiDB-lite"/>
    </source>
</evidence>
<proteinExistence type="predicted"/>
<evidence type="ECO:0000256" key="1">
    <source>
        <dbReference type="PROSITE-ProRule" id="PRU00042"/>
    </source>
</evidence>
<name>A0A2K3NEJ1_TRIPR</name>
<feature type="domain" description="C2H2-type" evidence="3">
    <location>
        <begin position="45"/>
        <end position="72"/>
    </location>
</feature>
<dbReference type="InterPro" id="IPR036236">
    <property type="entry name" value="Znf_C2H2_sf"/>
</dbReference>
<dbReference type="GO" id="GO:0010090">
    <property type="term" value="P:trichome morphogenesis"/>
    <property type="evidence" value="ECO:0007669"/>
    <property type="project" value="InterPro"/>
</dbReference>
<dbReference type="PROSITE" id="PS50157">
    <property type="entry name" value="ZINC_FINGER_C2H2_2"/>
    <property type="match status" value="1"/>
</dbReference>
<protein>
    <submittedName>
        <fullName evidence="4">Zinc finger protein 6-like</fullName>
    </submittedName>
</protein>
<dbReference type="GO" id="GO:0008270">
    <property type="term" value="F:zinc ion binding"/>
    <property type="evidence" value="ECO:0007669"/>
    <property type="project" value="UniProtKB-KW"/>
</dbReference>
<dbReference type="GO" id="GO:0005634">
    <property type="term" value="C:nucleus"/>
    <property type="evidence" value="ECO:0007669"/>
    <property type="project" value="TreeGrafter"/>
</dbReference>